<protein>
    <submittedName>
        <fullName evidence="2">Uncharacterized protein</fullName>
    </submittedName>
</protein>
<feature type="transmembrane region" description="Helical" evidence="1">
    <location>
        <begin position="116"/>
        <end position="140"/>
    </location>
</feature>
<gene>
    <name evidence="2" type="ORF">KVV02_000583</name>
</gene>
<accession>A0A9P8A6C7</accession>
<sequence length="558" mass="62346">MSHAAISNSYLPMGVSTSGLTESSSPAAPAPPPPAKTTYAYLDDSSLFCDWQLIATNCKDEHITRIILSVSSVQHFLIAVYAIWLIIKRNGGVNRKVFTGLFTKIGNRTQPRPTHWLLFGFAFGCIPKSASDLMLVFDVFRECLWARVLFDQYYWFTIAVFSVMYIFGLLYTIPVTRREGSFGIFEPERTDGCDYHEPVKLIYPTPLQNNIFIVMFLFTVLTIAVGPAIISALLYQRGSFEASRVWLTVRHAVWIWIFAALAMMFGYYGIKFTRILKMNIIIAETRLGLPHTRFGLTNLTSNSPARFLFIMQQVTVFGAVALGIAIVLVVSSYISFRDQILGAKLGLFSHGYALAWTCTLPFFGAAKLLLVHMQLNRNRWMQQRLTGLYGPIDGREQSVGIATDPNLAKSPAVGDPSCVAREVDLRFLTLDCEIENMAFRTLSWTSYHNASSFSSNPITSTVREYIQHFSSGGVSTQPTSAALSSKLHWASSKIHCDDPAREHAMPSLLATASRSTENLSLDQRVEADVHMEVHTQSPSVMVHEPSQKAYRNLGILQD</sequence>
<feature type="transmembrane region" description="Helical" evidence="1">
    <location>
        <begin position="152"/>
        <end position="173"/>
    </location>
</feature>
<evidence type="ECO:0000256" key="1">
    <source>
        <dbReference type="SAM" id="Phobius"/>
    </source>
</evidence>
<keyword evidence="1" id="KW-1133">Transmembrane helix</keyword>
<feature type="transmembrane region" description="Helical" evidence="1">
    <location>
        <begin position="253"/>
        <end position="270"/>
    </location>
</feature>
<feature type="transmembrane region" description="Helical" evidence="1">
    <location>
        <begin position="66"/>
        <end position="87"/>
    </location>
</feature>
<reference evidence="2" key="1">
    <citation type="submission" date="2021-07" db="EMBL/GenBank/DDBJ databases">
        <title>Draft genome of Mortierella alpina, strain LL118, isolated from an aspen leaf litter sample.</title>
        <authorList>
            <person name="Yang S."/>
            <person name="Vinatzer B.A."/>
        </authorList>
    </citation>
    <scope>NUCLEOTIDE SEQUENCE</scope>
    <source>
        <strain evidence="2">LL118</strain>
    </source>
</reference>
<comment type="caution">
    <text evidence="2">The sequence shown here is derived from an EMBL/GenBank/DDBJ whole genome shotgun (WGS) entry which is preliminary data.</text>
</comment>
<dbReference type="EMBL" id="JAIFTL010000093">
    <property type="protein sequence ID" value="KAG9323640.1"/>
    <property type="molecule type" value="Genomic_DNA"/>
</dbReference>
<evidence type="ECO:0000313" key="2">
    <source>
        <dbReference type="EMBL" id="KAG9323640.1"/>
    </source>
</evidence>
<proteinExistence type="predicted"/>
<dbReference type="Proteomes" id="UP000717515">
    <property type="component" value="Unassembled WGS sequence"/>
</dbReference>
<feature type="transmembrane region" description="Helical" evidence="1">
    <location>
        <begin position="354"/>
        <end position="375"/>
    </location>
</feature>
<organism evidence="2 3">
    <name type="scientific">Mortierella alpina</name>
    <name type="common">Oleaginous fungus</name>
    <name type="synonym">Mortierella renispora</name>
    <dbReference type="NCBI Taxonomy" id="64518"/>
    <lineage>
        <taxon>Eukaryota</taxon>
        <taxon>Fungi</taxon>
        <taxon>Fungi incertae sedis</taxon>
        <taxon>Mucoromycota</taxon>
        <taxon>Mortierellomycotina</taxon>
        <taxon>Mortierellomycetes</taxon>
        <taxon>Mortierellales</taxon>
        <taxon>Mortierellaceae</taxon>
        <taxon>Mortierella</taxon>
    </lineage>
</organism>
<feature type="transmembrane region" description="Helical" evidence="1">
    <location>
        <begin position="314"/>
        <end position="334"/>
    </location>
</feature>
<dbReference type="AlphaFoldDB" id="A0A9P8A6C7"/>
<evidence type="ECO:0000313" key="3">
    <source>
        <dbReference type="Proteomes" id="UP000717515"/>
    </source>
</evidence>
<name>A0A9P8A6C7_MORAP</name>
<feature type="transmembrane region" description="Helical" evidence="1">
    <location>
        <begin position="211"/>
        <end position="233"/>
    </location>
</feature>
<keyword evidence="1" id="KW-0812">Transmembrane</keyword>
<keyword evidence="1" id="KW-0472">Membrane</keyword>